<dbReference type="SUPFAM" id="SSF51338">
    <property type="entry name" value="Composite domain of metallo-dependent hydrolases"/>
    <property type="match status" value="1"/>
</dbReference>
<organism evidence="3 4">
    <name type="scientific">Eiseniibacteriota bacterium</name>
    <dbReference type="NCBI Taxonomy" id="2212470"/>
    <lineage>
        <taxon>Bacteria</taxon>
        <taxon>Candidatus Eiseniibacteriota</taxon>
    </lineage>
</organism>
<evidence type="ECO:0000256" key="1">
    <source>
        <dbReference type="ARBA" id="ARBA00022801"/>
    </source>
</evidence>
<accession>A0A849SPY5</accession>
<feature type="domain" description="Amidohydrolase-related" evidence="2">
    <location>
        <begin position="7"/>
        <end position="65"/>
    </location>
</feature>
<evidence type="ECO:0000313" key="4">
    <source>
        <dbReference type="Proteomes" id="UP000580839"/>
    </source>
</evidence>
<dbReference type="Gene3D" id="2.30.40.10">
    <property type="entry name" value="Urease, subunit C, domain 1"/>
    <property type="match status" value="1"/>
</dbReference>
<dbReference type="InterPro" id="IPR050287">
    <property type="entry name" value="MTA/SAH_deaminase"/>
</dbReference>
<dbReference type="PANTHER" id="PTHR43794:SF11">
    <property type="entry name" value="AMIDOHYDROLASE-RELATED DOMAIN-CONTAINING PROTEIN"/>
    <property type="match status" value="1"/>
</dbReference>
<dbReference type="InterPro" id="IPR006680">
    <property type="entry name" value="Amidohydro-rel"/>
</dbReference>
<gene>
    <name evidence="3" type="ORF">HOP12_11115</name>
</gene>
<keyword evidence="1 3" id="KW-0378">Hydrolase</keyword>
<dbReference type="Pfam" id="PF01979">
    <property type="entry name" value="Amidohydro_1"/>
    <property type="match status" value="1"/>
</dbReference>
<comment type="caution">
    <text evidence="3">The sequence shown here is derived from an EMBL/GenBank/DDBJ whole genome shotgun (WGS) entry which is preliminary data.</text>
</comment>
<dbReference type="PANTHER" id="PTHR43794">
    <property type="entry name" value="AMINOHYDROLASE SSNA-RELATED"/>
    <property type="match status" value="1"/>
</dbReference>
<name>A0A849SPY5_UNCEI</name>
<dbReference type="AlphaFoldDB" id="A0A849SPY5"/>
<evidence type="ECO:0000259" key="2">
    <source>
        <dbReference type="Pfam" id="PF01979"/>
    </source>
</evidence>
<dbReference type="GO" id="GO:0016810">
    <property type="term" value="F:hydrolase activity, acting on carbon-nitrogen (but not peptide) bonds"/>
    <property type="evidence" value="ECO:0007669"/>
    <property type="project" value="InterPro"/>
</dbReference>
<reference evidence="3 4" key="1">
    <citation type="submission" date="2020-04" db="EMBL/GenBank/DDBJ databases">
        <title>Metagenomic profiling of ammonia- and methane-oxidizing microorganisms in a Dutch drinking water treatment plant.</title>
        <authorList>
            <person name="Poghosyan L."/>
            <person name="Leucker S."/>
        </authorList>
    </citation>
    <scope>NUCLEOTIDE SEQUENCE [LARGE SCALE GENOMIC DNA]</scope>
    <source>
        <strain evidence="3">S-RSF-IL-03</strain>
    </source>
</reference>
<dbReference type="EMBL" id="JABFRW010000140">
    <property type="protein sequence ID" value="NOT34704.1"/>
    <property type="molecule type" value="Genomic_DNA"/>
</dbReference>
<protein>
    <submittedName>
        <fullName evidence="3">Amidohydrolase family protein</fullName>
    </submittedName>
</protein>
<sequence length="94" mass="10028">MNGARWAAAHFGERLGVIEPGAPADLVLVDYRPATEFSERTLFAHLASGFARSPVSGVMVSGEIVMDNGTLVALDEAEVVARARECAARVWSRA</sequence>
<evidence type="ECO:0000313" key="3">
    <source>
        <dbReference type="EMBL" id="NOT34704.1"/>
    </source>
</evidence>
<dbReference type="InterPro" id="IPR011059">
    <property type="entry name" value="Metal-dep_hydrolase_composite"/>
</dbReference>
<dbReference type="Proteomes" id="UP000580839">
    <property type="component" value="Unassembled WGS sequence"/>
</dbReference>
<proteinExistence type="predicted"/>